<evidence type="ECO:0000256" key="3">
    <source>
        <dbReference type="ARBA" id="ARBA00008435"/>
    </source>
</evidence>
<evidence type="ECO:0000256" key="17">
    <source>
        <dbReference type="ARBA" id="ARBA00029709"/>
    </source>
</evidence>
<dbReference type="Proteomes" id="UP000005446">
    <property type="component" value="Unassembled WGS sequence"/>
</dbReference>
<evidence type="ECO:0000256" key="9">
    <source>
        <dbReference type="ARBA" id="ARBA00022806"/>
    </source>
</evidence>
<comment type="catalytic activity">
    <reaction evidence="22">
        <text>ATP + H2O = ADP + phosphate + H(+)</text>
        <dbReference type="Rhea" id="RHEA:13065"/>
        <dbReference type="ChEBI" id="CHEBI:15377"/>
        <dbReference type="ChEBI" id="CHEBI:15378"/>
        <dbReference type="ChEBI" id="CHEBI:30616"/>
        <dbReference type="ChEBI" id="CHEBI:43474"/>
        <dbReference type="ChEBI" id="CHEBI:456216"/>
        <dbReference type="EC" id="5.6.2.3"/>
    </reaction>
</comment>
<evidence type="ECO:0000313" key="24">
    <source>
        <dbReference type="EMBL" id="EHK97761.1"/>
    </source>
</evidence>
<comment type="similarity">
    <text evidence="3">Belongs to the DEAD box helicase family. DEAH subfamily. DDX11/CHL1 sub-subfamily.</text>
</comment>
<evidence type="ECO:0000256" key="5">
    <source>
        <dbReference type="ARBA" id="ARBA00017386"/>
    </source>
</evidence>
<evidence type="ECO:0000256" key="16">
    <source>
        <dbReference type="ARBA" id="ARBA00023306"/>
    </source>
</evidence>
<reference evidence="24 25" key="1">
    <citation type="journal article" date="2012" name="Eukaryot. Cell">
        <title>Genome sequence of the fungus Glarea lozoyensis: the first genome sequence of a species from the Helotiaceae family.</title>
        <authorList>
            <person name="Youssar L."/>
            <person name="Gruening B.A."/>
            <person name="Erxleben A."/>
            <person name="Guenther S."/>
            <person name="Huettel W."/>
        </authorList>
    </citation>
    <scope>NUCLEOTIDE SEQUENCE [LARGE SCALE GENOMIC DNA]</scope>
    <source>
        <strain evidence="25">ATCC 74030 / MF5533</strain>
    </source>
</reference>
<comment type="caution">
    <text evidence="24">The sequence shown here is derived from an EMBL/GenBank/DDBJ whole genome shotgun (WGS) entry which is preliminary data.</text>
</comment>
<dbReference type="Gene3D" id="3.40.50.300">
    <property type="entry name" value="P-loop containing nucleotide triphosphate hydrolases"/>
    <property type="match status" value="1"/>
</dbReference>
<dbReference type="HOGENOM" id="CLU_1283375_0_0_1"/>
<comment type="function">
    <text evidence="21">ATP-dependent DNA helicase important for chromosome transmission and normal cell cycle progression in G(2)/M. May have a role in changing DNA topology to allow the loading of proteins involved in maintaining sister chromatid cohesion in the vicinity of the centromeres. Has a specific role in chromosome segregation during meiosis II.</text>
</comment>
<evidence type="ECO:0000256" key="19">
    <source>
        <dbReference type="ARBA" id="ARBA00044998"/>
    </source>
</evidence>
<evidence type="ECO:0000256" key="4">
    <source>
        <dbReference type="ARBA" id="ARBA00016387"/>
    </source>
</evidence>
<keyword evidence="8" id="KW-0378">Hydrolase</keyword>
<keyword evidence="13" id="KW-0238">DNA-binding</keyword>
<dbReference type="InterPro" id="IPR045028">
    <property type="entry name" value="DinG/Rad3-like"/>
</dbReference>
<dbReference type="InterPro" id="IPR014013">
    <property type="entry name" value="Helic_SF1/SF2_ATP-bd_DinG/Rad3"/>
</dbReference>
<evidence type="ECO:0000256" key="2">
    <source>
        <dbReference type="ARBA" id="ARBA00004123"/>
    </source>
</evidence>
<evidence type="ECO:0000256" key="22">
    <source>
        <dbReference type="ARBA" id="ARBA00048954"/>
    </source>
</evidence>
<evidence type="ECO:0000256" key="10">
    <source>
        <dbReference type="ARBA" id="ARBA00022840"/>
    </source>
</evidence>
<dbReference type="InterPro" id="IPR027417">
    <property type="entry name" value="P-loop_NTPase"/>
</dbReference>
<keyword evidence="9 24" id="KW-0347">Helicase</keyword>
<dbReference type="EMBL" id="AGUE01000178">
    <property type="protein sequence ID" value="EHK97761.1"/>
    <property type="molecule type" value="Genomic_DNA"/>
</dbReference>
<dbReference type="AlphaFoldDB" id="H0EUN5"/>
<dbReference type="GO" id="GO:0016818">
    <property type="term" value="F:hydrolase activity, acting on acid anhydrides, in phosphorus-containing anhydrides"/>
    <property type="evidence" value="ECO:0007669"/>
    <property type="project" value="InterPro"/>
</dbReference>
<gene>
    <name evidence="24" type="ORF">M7I_6472</name>
</gene>
<evidence type="ECO:0000256" key="21">
    <source>
        <dbReference type="ARBA" id="ARBA00045702"/>
    </source>
</evidence>
<feature type="domain" description="Helicase ATP-binding" evidence="23">
    <location>
        <begin position="16"/>
        <end position="215"/>
    </location>
</feature>
<keyword evidence="6" id="KW-0479">Metal-binding</keyword>
<dbReference type="PROSITE" id="PS51193">
    <property type="entry name" value="HELICASE_ATP_BIND_2"/>
    <property type="match status" value="1"/>
</dbReference>
<dbReference type="PANTHER" id="PTHR11472:SF41">
    <property type="entry name" value="ATP-DEPENDENT DNA HELICASE DDX11-RELATED"/>
    <property type="match status" value="1"/>
</dbReference>
<accession>H0EUN5</accession>
<dbReference type="PANTHER" id="PTHR11472">
    <property type="entry name" value="DNA REPAIR DEAD HELICASE RAD3/XP-D SUBFAMILY MEMBER"/>
    <property type="match status" value="1"/>
</dbReference>
<dbReference type="GO" id="GO:0051536">
    <property type="term" value="F:iron-sulfur cluster binding"/>
    <property type="evidence" value="ECO:0007669"/>
    <property type="project" value="UniProtKB-KW"/>
</dbReference>
<dbReference type="GO" id="GO:0034085">
    <property type="term" value="P:establishment of sister chromatid cohesion"/>
    <property type="evidence" value="ECO:0007669"/>
    <property type="project" value="TreeGrafter"/>
</dbReference>
<keyword evidence="10" id="KW-0067">ATP-binding</keyword>
<keyword evidence="15" id="KW-0539">Nucleus</keyword>
<sequence>MAEAGVAGEKDGAAEISRDFHHPYTPYDIQETFMNTVYEVLEGGKVGILESPTGTGKSLSLICGSLTWLRDYKRNTFEGGLNWGQNDSNEPEWVIEQTKARKRREMLRGREEMETRLAKIRAKEKAQKTKYLKGDQEFKRRKTERVDDQDDEEQFVLDDYDSDTEVSQNRSGFYSAATLELMEKMGMGPSALKPLEEEAEDEIKMMRYKLRTSNI</sequence>
<dbReference type="GO" id="GO:0003677">
    <property type="term" value="F:DNA binding"/>
    <property type="evidence" value="ECO:0007669"/>
    <property type="project" value="UniProtKB-KW"/>
</dbReference>
<keyword evidence="7" id="KW-0547">Nucleotide-binding</keyword>
<dbReference type="GO" id="GO:0043139">
    <property type="term" value="F:5'-3' DNA helicase activity"/>
    <property type="evidence" value="ECO:0007669"/>
    <property type="project" value="UniProtKB-EC"/>
</dbReference>
<protein>
    <recommendedName>
        <fullName evidence="5">ATP-dependent DNA helicase CHL1</fullName>
        <ecNumber evidence="18">5.6.2.3</ecNumber>
    </recommendedName>
    <alternativeName>
        <fullName evidence="4">ATP-dependent DNA helicase chl1</fullName>
    </alternativeName>
    <alternativeName>
        <fullName evidence="17">Chromosome loss protein 1</fullName>
    </alternativeName>
    <alternativeName>
        <fullName evidence="19 20">DNA 5'-3' helicase CHL1</fullName>
    </alternativeName>
</protein>
<dbReference type="GO" id="GO:0046872">
    <property type="term" value="F:metal ion binding"/>
    <property type="evidence" value="ECO:0007669"/>
    <property type="project" value="UniProtKB-KW"/>
</dbReference>
<evidence type="ECO:0000256" key="12">
    <source>
        <dbReference type="ARBA" id="ARBA00023014"/>
    </source>
</evidence>
<evidence type="ECO:0000256" key="20">
    <source>
        <dbReference type="ARBA" id="ARBA00045008"/>
    </source>
</evidence>
<name>H0EUN5_GLAL7</name>
<evidence type="ECO:0000313" key="25">
    <source>
        <dbReference type="Proteomes" id="UP000005446"/>
    </source>
</evidence>
<evidence type="ECO:0000256" key="15">
    <source>
        <dbReference type="ARBA" id="ARBA00023242"/>
    </source>
</evidence>
<dbReference type="SUPFAM" id="SSF52540">
    <property type="entry name" value="P-loop containing nucleoside triphosphate hydrolases"/>
    <property type="match status" value="1"/>
</dbReference>
<dbReference type="OrthoDB" id="267079at2759"/>
<dbReference type="GO" id="GO:0005524">
    <property type="term" value="F:ATP binding"/>
    <property type="evidence" value="ECO:0007669"/>
    <property type="project" value="UniProtKB-KW"/>
</dbReference>
<organism evidence="24 25">
    <name type="scientific">Glarea lozoyensis (strain ATCC 74030 / MF5533)</name>
    <dbReference type="NCBI Taxonomy" id="1104152"/>
    <lineage>
        <taxon>Eukaryota</taxon>
        <taxon>Fungi</taxon>
        <taxon>Dikarya</taxon>
        <taxon>Ascomycota</taxon>
        <taxon>Pezizomycotina</taxon>
        <taxon>Leotiomycetes</taxon>
        <taxon>Helotiales</taxon>
        <taxon>Helotiaceae</taxon>
        <taxon>Glarea</taxon>
    </lineage>
</organism>
<keyword evidence="16" id="KW-0131">Cell cycle</keyword>
<evidence type="ECO:0000256" key="6">
    <source>
        <dbReference type="ARBA" id="ARBA00022723"/>
    </source>
</evidence>
<dbReference type="InParanoid" id="H0EUN5"/>
<dbReference type="GO" id="GO:0005634">
    <property type="term" value="C:nucleus"/>
    <property type="evidence" value="ECO:0007669"/>
    <property type="project" value="UniProtKB-SubCell"/>
</dbReference>
<dbReference type="InterPro" id="IPR006554">
    <property type="entry name" value="Helicase-like_DEXD_c2"/>
</dbReference>
<evidence type="ECO:0000259" key="23">
    <source>
        <dbReference type="PROSITE" id="PS51193"/>
    </source>
</evidence>
<comment type="cofactor">
    <cofactor evidence="1">
        <name>[4Fe-4S] cluster</name>
        <dbReference type="ChEBI" id="CHEBI:49883"/>
    </cofactor>
</comment>
<evidence type="ECO:0000256" key="7">
    <source>
        <dbReference type="ARBA" id="ARBA00022741"/>
    </source>
</evidence>
<keyword evidence="11" id="KW-0408">Iron</keyword>
<keyword evidence="25" id="KW-1185">Reference proteome</keyword>
<keyword evidence="14" id="KW-0413">Isomerase</keyword>
<comment type="subcellular location">
    <subcellularLocation>
        <location evidence="2">Nucleus</location>
    </subcellularLocation>
</comment>
<keyword evidence="12" id="KW-0411">Iron-sulfur</keyword>
<proteinExistence type="inferred from homology"/>
<dbReference type="SMART" id="SM00488">
    <property type="entry name" value="DEXDc2"/>
    <property type="match status" value="1"/>
</dbReference>
<evidence type="ECO:0000256" key="13">
    <source>
        <dbReference type="ARBA" id="ARBA00023125"/>
    </source>
</evidence>
<evidence type="ECO:0000256" key="11">
    <source>
        <dbReference type="ARBA" id="ARBA00023004"/>
    </source>
</evidence>
<evidence type="ECO:0000256" key="14">
    <source>
        <dbReference type="ARBA" id="ARBA00023235"/>
    </source>
</evidence>
<evidence type="ECO:0000256" key="1">
    <source>
        <dbReference type="ARBA" id="ARBA00001966"/>
    </source>
</evidence>
<dbReference type="FunFam" id="3.40.50.300:FF:003707">
    <property type="entry name" value="ATP-dependent DNA helicase CHL1"/>
    <property type="match status" value="1"/>
</dbReference>
<evidence type="ECO:0000256" key="8">
    <source>
        <dbReference type="ARBA" id="ARBA00022801"/>
    </source>
</evidence>
<evidence type="ECO:0000256" key="18">
    <source>
        <dbReference type="ARBA" id="ARBA00044969"/>
    </source>
</evidence>
<dbReference type="EC" id="5.6.2.3" evidence="18"/>